<gene>
    <name evidence="2" type="ORF">GO621_06045</name>
</gene>
<organism evidence="2 3">
    <name type="scientific">Mucilaginibacter arboris</name>
    <dbReference type="NCBI Taxonomy" id="2682090"/>
    <lineage>
        <taxon>Bacteria</taxon>
        <taxon>Pseudomonadati</taxon>
        <taxon>Bacteroidota</taxon>
        <taxon>Sphingobacteriia</taxon>
        <taxon>Sphingobacteriales</taxon>
        <taxon>Sphingobacteriaceae</taxon>
        <taxon>Mucilaginibacter</taxon>
    </lineage>
</organism>
<name>A0A7K1SUS4_9SPHI</name>
<proteinExistence type="predicted"/>
<dbReference type="Pfam" id="PF13858">
    <property type="entry name" value="DUF4199"/>
    <property type="match status" value="1"/>
</dbReference>
<keyword evidence="1" id="KW-0812">Transmembrane</keyword>
<reference evidence="2 3" key="1">
    <citation type="submission" date="2019-12" db="EMBL/GenBank/DDBJ databases">
        <title>Mucilaginibacter sp. HMF7410 genome sequencing and assembly.</title>
        <authorList>
            <person name="Kang H."/>
            <person name="Cha I."/>
            <person name="Kim H."/>
            <person name="Joh K."/>
        </authorList>
    </citation>
    <scope>NUCLEOTIDE SEQUENCE [LARGE SCALE GENOMIC DNA]</scope>
    <source>
        <strain evidence="2 3">HMF7410</strain>
    </source>
</reference>
<evidence type="ECO:0000313" key="2">
    <source>
        <dbReference type="EMBL" id="MVN21092.1"/>
    </source>
</evidence>
<evidence type="ECO:0000256" key="1">
    <source>
        <dbReference type="SAM" id="Phobius"/>
    </source>
</evidence>
<feature type="transmembrane region" description="Helical" evidence="1">
    <location>
        <begin position="47"/>
        <end position="69"/>
    </location>
</feature>
<dbReference type="EMBL" id="WPIK01000004">
    <property type="protein sequence ID" value="MVN21092.1"/>
    <property type="molecule type" value="Genomic_DNA"/>
</dbReference>
<accession>A0A7K1SUS4</accession>
<feature type="transmembrane region" description="Helical" evidence="1">
    <location>
        <begin position="160"/>
        <end position="181"/>
    </location>
</feature>
<keyword evidence="1" id="KW-0472">Membrane</keyword>
<feature type="transmembrane region" description="Helical" evidence="1">
    <location>
        <begin position="81"/>
        <end position="103"/>
    </location>
</feature>
<dbReference type="InterPro" id="IPR025250">
    <property type="entry name" value="DUF4199"/>
</dbReference>
<sequence>MMQDLNRQIRIKGAIYGIVLGVIILALNLISYFIMVKLNTPKWVTAFSQPLFTNVLPIVAAALICFRLRKKIGGYWTLRQASSGIFAMFLTSYLIFFFGMLLYSKVIDPAMALNIENKIESVKAAIRKDQGVSQQHIDEETKGLRKDFNERENTSVLRSVQSFGIVIVLVFLASLIFAALFKNDPPAYVAPNKKQ</sequence>
<comment type="caution">
    <text evidence="2">The sequence shown here is derived from an EMBL/GenBank/DDBJ whole genome shotgun (WGS) entry which is preliminary data.</text>
</comment>
<feature type="transmembrane region" description="Helical" evidence="1">
    <location>
        <begin position="14"/>
        <end position="35"/>
    </location>
</feature>
<keyword evidence="3" id="KW-1185">Reference proteome</keyword>
<dbReference type="Proteomes" id="UP000462014">
    <property type="component" value="Unassembled WGS sequence"/>
</dbReference>
<protein>
    <submittedName>
        <fullName evidence="2">DUF4199 family protein</fullName>
    </submittedName>
</protein>
<dbReference type="AlphaFoldDB" id="A0A7K1SUS4"/>
<keyword evidence="1" id="KW-1133">Transmembrane helix</keyword>
<evidence type="ECO:0000313" key="3">
    <source>
        <dbReference type="Proteomes" id="UP000462014"/>
    </source>
</evidence>